<proteinExistence type="predicted"/>
<evidence type="ECO:0000313" key="6">
    <source>
        <dbReference type="EMBL" id="KKN58957.1"/>
    </source>
</evidence>
<accession>A0A0F9S9L7</accession>
<keyword evidence="1" id="KW-0004">4Fe-4S</keyword>
<comment type="caution">
    <text evidence="6">The sequence shown here is derived from an EMBL/GenBank/DDBJ whole genome shotgun (WGS) entry which is preliminary data.</text>
</comment>
<dbReference type="Pfam" id="PF13187">
    <property type="entry name" value="Fer4_9"/>
    <property type="match status" value="1"/>
</dbReference>
<evidence type="ECO:0000256" key="3">
    <source>
        <dbReference type="ARBA" id="ARBA00023004"/>
    </source>
</evidence>
<keyword evidence="3" id="KW-0408">Iron</keyword>
<dbReference type="EMBL" id="LAZR01000744">
    <property type="protein sequence ID" value="KKN58957.1"/>
    <property type="molecule type" value="Genomic_DNA"/>
</dbReference>
<reference evidence="6" key="1">
    <citation type="journal article" date="2015" name="Nature">
        <title>Complex archaea that bridge the gap between prokaryotes and eukaryotes.</title>
        <authorList>
            <person name="Spang A."/>
            <person name="Saw J.H."/>
            <person name="Jorgensen S.L."/>
            <person name="Zaremba-Niedzwiedzka K."/>
            <person name="Martijn J."/>
            <person name="Lind A.E."/>
            <person name="van Eijk R."/>
            <person name="Schleper C."/>
            <person name="Guy L."/>
            <person name="Ettema T.J."/>
        </authorList>
    </citation>
    <scope>NUCLEOTIDE SEQUENCE</scope>
</reference>
<feature type="domain" description="4Fe-4S ferredoxin-type" evidence="5">
    <location>
        <begin position="18"/>
        <end position="47"/>
    </location>
</feature>
<dbReference type="GO" id="GO:0051539">
    <property type="term" value="F:4 iron, 4 sulfur cluster binding"/>
    <property type="evidence" value="ECO:0007669"/>
    <property type="project" value="UniProtKB-KW"/>
</dbReference>
<dbReference type="InterPro" id="IPR017896">
    <property type="entry name" value="4Fe4S_Fe-S-bd"/>
</dbReference>
<dbReference type="SUPFAM" id="SSF54862">
    <property type="entry name" value="4Fe-4S ferredoxins"/>
    <property type="match status" value="1"/>
</dbReference>
<dbReference type="PANTHER" id="PTHR43687">
    <property type="entry name" value="ADENYLYLSULFATE REDUCTASE, BETA SUBUNIT"/>
    <property type="match status" value="1"/>
</dbReference>
<evidence type="ECO:0000256" key="4">
    <source>
        <dbReference type="ARBA" id="ARBA00023014"/>
    </source>
</evidence>
<dbReference type="PROSITE" id="PS51379">
    <property type="entry name" value="4FE4S_FER_2"/>
    <property type="match status" value="2"/>
</dbReference>
<dbReference type="PANTHER" id="PTHR43687:SF4">
    <property type="entry name" value="BLR5484 PROTEIN"/>
    <property type="match status" value="1"/>
</dbReference>
<evidence type="ECO:0000259" key="5">
    <source>
        <dbReference type="PROSITE" id="PS51379"/>
    </source>
</evidence>
<keyword evidence="4" id="KW-0411">Iron-sulfur</keyword>
<dbReference type="InterPro" id="IPR017900">
    <property type="entry name" value="4Fe4S_Fe_S_CS"/>
</dbReference>
<evidence type="ECO:0000256" key="1">
    <source>
        <dbReference type="ARBA" id="ARBA00022485"/>
    </source>
</evidence>
<dbReference type="GO" id="GO:0046872">
    <property type="term" value="F:metal ion binding"/>
    <property type="evidence" value="ECO:0007669"/>
    <property type="project" value="UniProtKB-KW"/>
</dbReference>
<evidence type="ECO:0000256" key="2">
    <source>
        <dbReference type="ARBA" id="ARBA00022723"/>
    </source>
</evidence>
<dbReference type="PROSITE" id="PS00198">
    <property type="entry name" value="4FE4S_FER_1"/>
    <property type="match status" value="2"/>
</dbReference>
<gene>
    <name evidence="6" type="ORF">LCGC14_0546880</name>
</gene>
<feature type="domain" description="4Fe-4S ferredoxin-type" evidence="5">
    <location>
        <begin position="48"/>
        <end position="78"/>
    </location>
</feature>
<dbReference type="AlphaFoldDB" id="A0A0F9S9L7"/>
<sequence length="117" mass="12492">MTELDLESFNFKDFVKDTNIFIDKELCNGCGICGEVCPFGLPQATNSGKFEIIEPESCTQCTACKRNCPTQAIILEEQVGCGCLYNARGVAKNAKKTQNACSAEGAETANSNSSCCG</sequence>
<dbReference type="InterPro" id="IPR050572">
    <property type="entry name" value="Fe-S_Ferredoxin"/>
</dbReference>
<name>A0A0F9S9L7_9ZZZZ</name>
<dbReference type="Gene3D" id="3.30.70.20">
    <property type="match status" value="2"/>
</dbReference>
<keyword evidence="2" id="KW-0479">Metal-binding</keyword>
<organism evidence="6">
    <name type="scientific">marine sediment metagenome</name>
    <dbReference type="NCBI Taxonomy" id="412755"/>
    <lineage>
        <taxon>unclassified sequences</taxon>
        <taxon>metagenomes</taxon>
        <taxon>ecological metagenomes</taxon>
    </lineage>
</organism>
<protein>
    <recommendedName>
        <fullName evidence="5">4Fe-4S ferredoxin-type domain-containing protein</fullName>
    </recommendedName>
</protein>